<dbReference type="OrthoDB" id="1445699at2"/>
<keyword evidence="2" id="KW-1185">Reference proteome</keyword>
<organism evidence="1 2">
    <name type="scientific">Gillisia hiemivivida</name>
    <dbReference type="NCBI Taxonomy" id="291190"/>
    <lineage>
        <taxon>Bacteria</taxon>
        <taxon>Pseudomonadati</taxon>
        <taxon>Bacteroidota</taxon>
        <taxon>Flavobacteriia</taxon>
        <taxon>Flavobacteriales</taxon>
        <taxon>Flavobacteriaceae</taxon>
        <taxon>Gillisia</taxon>
    </lineage>
</organism>
<name>A0A5C6ZWV6_9FLAO</name>
<evidence type="ECO:0000313" key="2">
    <source>
        <dbReference type="Proteomes" id="UP000321367"/>
    </source>
</evidence>
<dbReference type="AlphaFoldDB" id="A0A5C6ZWV6"/>
<sequence>MEKEFEIIKNLTPKQRAEFDEDIQQLYSEYHKALNGKVEKAKDIVTNINLNNEVYLRVVCAYDNTNTDRVKGKITELHKYNNEIEYKQAVAQERASLN</sequence>
<protein>
    <submittedName>
        <fullName evidence="1">Uncharacterized protein</fullName>
    </submittedName>
</protein>
<reference evidence="1 2" key="1">
    <citation type="submission" date="2019-08" db="EMBL/GenBank/DDBJ databases">
        <title>Genome sequence of Gillisia hiemivivida IC154 (type strain).</title>
        <authorList>
            <person name="Bowman J.P."/>
        </authorList>
    </citation>
    <scope>NUCLEOTIDE SEQUENCE [LARGE SCALE GENOMIC DNA]</scope>
    <source>
        <strain evidence="1 2">IC154</strain>
    </source>
</reference>
<proteinExistence type="predicted"/>
<dbReference type="RefSeq" id="WP_146928103.1">
    <property type="nucleotide sequence ID" value="NZ_CBCSHZ010000002.1"/>
</dbReference>
<dbReference type="EMBL" id="VORY01000001">
    <property type="protein sequence ID" value="TXD95483.1"/>
    <property type="molecule type" value="Genomic_DNA"/>
</dbReference>
<dbReference type="Proteomes" id="UP000321367">
    <property type="component" value="Unassembled WGS sequence"/>
</dbReference>
<comment type="caution">
    <text evidence="1">The sequence shown here is derived from an EMBL/GenBank/DDBJ whole genome shotgun (WGS) entry which is preliminary data.</text>
</comment>
<gene>
    <name evidence="1" type="ORF">ES724_00160</name>
</gene>
<evidence type="ECO:0000313" key="1">
    <source>
        <dbReference type="EMBL" id="TXD95483.1"/>
    </source>
</evidence>
<accession>A0A5C6ZWV6</accession>